<evidence type="ECO:0000256" key="8">
    <source>
        <dbReference type="ARBA" id="ARBA00023242"/>
    </source>
</evidence>
<keyword evidence="5" id="KW-0805">Transcription regulation</keyword>
<dbReference type="EMBL" id="JAAWWB010000006">
    <property type="protein sequence ID" value="KAG6781424.1"/>
    <property type="molecule type" value="Genomic_DNA"/>
</dbReference>
<evidence type="ECO:0000259" key="11">
    <source>
        <dbReference type="PROSITE" id="PS51141"/>
    </source>
</evidence>
<evidence type="ECO:0000256" key="9">
    <source>
        <dbReference type="PROSITE-ProRule" id="PRU00470"/>
    </source>
</evidence>
<dbReference type="PANTHER" id="PTHR31251">
    <property type="entry name" value="SQUAMOSA PROMOTER-BINDING-LIKE PROTEIN 4"/>
    <property type="match status" value="1"/>
</dbReference>
<keyword evidence="13" id="KW-1185">Reference proteome</keyword>
<evidence type="ECO:0000313" key="13">
    <source>
        <dbReference type="Proteomes" id="UP000886885"/>
    </source>
</evidence>
<dbReference type="PROSITE" id="PS51141">
    <property type="entry name" value="ZF_SBP"/>
    <property type="match status" value="1"/>
</dbReference>
<comment type="subcellular location">
    <subcellularLocation>
        <location evidence="1">Nucleus</location>
    </subcellularLocation>
</comment>
<evidence type="ECO:0000256" key="6">
    <source>
        <dbReference type="ARBA" id="ARBA00023125"/>
    </source>
</evidence>
<dbReference type="AlphaFoldDB" id="A0A8X8A4E2"/>
<dbReference type="Pfam" id="PF03110">
    <property type="entry name" value="SBP"/>
    <property type="match status" value="1"/>
</dbReference>
<dbReference type="Proteomes" id="UP000886885">
    <property type="component" value="Chromosome 3D"/>
</dbReference>
<evidence type="ECO:0000256" key="5">
    <source>
        <dbReference type="ARBA" id="ARBA00023015"/>
    </source>
</evidence>
<name>A0A8X8A4E2_POPTO</name>
<dbReference type="PANTHER" id="PTHR31251:SF74">
    <property type="entry name" value="SQUAMOSA PROMOTER-BINDING-LIKE PROTEIN 2"/>
    <property type="match status" value="1"/>
</dbReference>
<keyword evidence="4" id="KW-0862">Zinc</keyword>
<dbReference type="InterPro" id="IPR004333">
    <property type="entry name" value="SBP_dom"/>
</dbReference>
<dbReference type="OrthoDB" id="514967at2759"/>
<reference evidence="12" key="1">
    <citation type="journal article" date="2020" name="bioRxiv">
        <title>Hybrid origin of Populus tomentosa Carr. identified through genome sequencing and phylogenomic analysis.</title>
        <authorList>
            <person name="An X."/>
            <person name="Gao K."/>
            <person name="Chen Z."/>
            <person name="Li J."/>
            <person name="Yang X."/>
            <person name="Yang X."/>
            <person name="Zhou J."/>
            <person name="Guo T."/>
            <person name="Zhao T."/>
            <person name="Huang S."/>
            <person name="Miao D."/>
            <person name="Khan W.U."/>
            <person name="Rao P."/>
            <person name="Ye M."/>
            <person name="Lei B."/>
            <person name="Liao W."/>
            <person name="Wang J."/>
            <person name="Ji L."/>
            <person name="Li Y."/>
            <person name="Guo B."/>
            <person name="Mustafa N.S."/>
            <person name="Li S."/>
            <person name="Yun Q."/>
            <person name="Keller S.R."/>
            <person name="Mao J."/>
            <person name="Zhang R."/>
            <person name="Strauss S.H."/>
        </authorList>
    </citation>
    <scope>NUCLEOTIDE SEQUENCE</scope>
    <source>
        <strain evidence="12">GM15</strain>
        <tissue evidence="12">Leaf</tissue>
    </source>
</reference>
<dbReference type="GO" id="GO:0005634">
    <property type="term" value="C:nucleus"/>
    <property type="evidence" value="ECO:0007669"/>
    <property type="project" value="UniProtKB-SubCell"/>
</dbReference>
<feature type="domain" description="SBP-type" evidence="11">
    <location>
        <begin position="183"/>
        <end position="260"/>
    </location>
</feature>
<dbReference type="InterPro" id="IPR044817">
    <property type="entry name" value="SBP-like"/>
</dbReference>
<sequence>MSSVSLMEWNGKPHLQWDWENLIMFNAITNENSKQLGLTDLETDGEKGNDSGFFYSSASVSRSRGSISDLELASFSKSSKSASNSSSAGEVKTSKFTLEASKTNPSDYNKEELVKAKATGTSPMLEASVGSGDQLLGLKLGKRTYFEDACAGSNAQSSSISTIPVPSFTPAKKLKSNNHSQRAPRCQVEGCNLDLSSAKDYHRKHRVCESHSKCPKVTVAGLERRFCQQCSRFHGLSEFDEKKKSCRRRLSDHNARRRKQPGSVHLNPSRLSSSLYDERQQMSHVWDKAPLLHSRPSANLTWESTSTSKFTITKEHVAKPAEIGGSDRRLHLPGIDLTNSIAIQHHHKSNGFLPSKAKGTAGEVLNQEDLNDYRRILRICRWLTVTVSKVIWMKYDFGNVALYEDSLDYSLIPSKAEATPEFHRATPEFHRALSLLSTDSWGSCEPQSISFEQPMHANHTSMPQSVLHAVPQSSPLASSEYWRTEQQSNDPQVHTLSARTDGSNYLQEFQLLRTSNGNDFYSSHMNSLLKNLTILAHAVRIQIMVVAKFYDISPEVNIWSGMNDLSALHGSDVFWGALGNLSS</sequence>
<comment type="caution">
    <text evidence="12">The sequence shown here is derived from an EMBL/GenBank/DDBJ whole genome shotgun (WGS) entry which is preliminary data.</text>
</comment>
<dbReference type="FunFam" id="4.10.1100.10:FF:000001">
    <property type="entry name" value="Squamosa promoter-binding-like protein 14"/>
    <property type="match status" value="1"/>
</dbReference>
<evidence type="ECO:0000256" key="7">
    <source>
        <dbReference type="ARBA" id="ARBA00023163"/>
    </source>
</evidence>
<evidence type="ECO:0000313" key="12">
    <source>
        <dbReference type="EMBL" id="KAG6781424.1"/>
    </source>
</evidence>
<feature type="region of interest" description="Disordered" evidence="10">
    <location>
        <begin position="250"/>
        <end position="270"/>
    </location>
</feature>
<dbReference type="GO" id="GO:0008270">
    <property type="term" value="F:zinc ion binding"/>
    <property type="evidence" value="ECO:0007669"/>
    <property type="project" value="UniProtKB-KW"/>
</dbReference>
<organism evidence="12 13">
    <name type="scientific">Populus tomentosa</name>
    <name type="common">Chinese white poplar</name>
    <dbReference type="NCBI Taxonomy" id="118781"/>
    <lineage>
        <taxon>Eukaryota</taxon>
        <taxon>Viridiplantae</taxon>
        <taxon>Streptophyta</taxon>
        <taxon>Embryophyta</taxon>
        <taxon>Tracheophyta</taxon>
        <taxon>Spermatophyta</taxon>
        <taxon>Magnoliopsida</taxon>
        <taxon>eudicotyledons</taxon>
        <taxon>Gunneridae</taxon>
        <taxon>Pentapetalae</taxon>
        <taxon>rosids</taxon>
        <taxon>fabids</taxon>
        <taxon>Malpighiales</taxon>
        <taxon>Salicaceae</taxon>
        <taxon>Saliceae</taxon>
        <taxon>Populus</taxon>
    </lineage>
</organism>
<keyword evidence="8" id="KW-0539">Nucleus</keyword>
<evidence type="ECO:0000256" key="10">
    <source>
        <dbReference type="SAM" id="MobiDB-lite"/>
    </source>
</evidence>
<evidence type="ECO:0000256" key="3">
    <source>
        <dbReference type="ARBA" id="ARBA00022771"/>
    </source>
</evidence>
<evidence type="ECO:0000256" key="4">
    <source>
        <dbReference type="ARBA" id="ARBA00022833"/>
    </source>
</evidence>
<protein>
    <recommendedName>
        <fullName evidence="11">SBP-type domain-containing protein</fullName>
    </recommendedName>
</protein>
<keyword evidence="2" id="KW-0479">Metal-binding</keyword>
<keyword evidence="3 9" id="KW-0863">Zinc-finger</keyword>
<keyword evidence="6" id="KW-0238">DNA-binding</keyword>
<proteinExistence type="predicted"/>
<keyword evidence="7" id="KW-0804">Transcription</keyword>
<evidence type="ECO:0000256" key="2">
    <source>
        <dbReference type="ARBA" id="ARBA00022723"/>
    </source>
</evidence>
<accession>A0A8X8A4E2</accession>
<gene>
    <name evidence="12" type="ORF">POTOM_014327</name>
</gene>
<dbReference type="GO" id="GO:0003677">
    <property type="term" value="F:DNA binding"/>
    <property type="evidence" value="ECO:0007669"/>
    <property type="project" value="UniProtKB-KW"/>
</dbReference>
<evidence type="ECO:0000256" key="1">
    <source>
        <dbReference type="ARBA" id="ARBA00004123"/>
    </source>
</evidence>